<dbReference type="Pfam" id="PF03161">
    <property type="entry name" value="LAGLIDADG_2"/>
    <property type="match status" value="1"/>
</dbReference>
<accession>A0A6B9VWX7</accession>
<dbReference type="InterPro" id="IPR027434">
    <property type="entry name" value="Homing_endonucl"/>
</dbReference>
<keyword evidence="2" id="KW-0255">Endonuclease</keyword>
<feature type="domain" description="Homing endonuclease LAGLIDADG" evidence="1">
    <location>
        <begin position="23"/>
        <end position="181"/>
    </location>
</feature>
<protein>
    <submittedName>
        <fullName evidence="2">Putative LAGLIDADG homing endonuclease</fullName>
    </submittedName>
</protein>
<dbReference type="SUPFAM" id="SSF55608">
    <property type="entry name" value="Homing endonucleases"/>
    <property type="match status" value="1"/>
</dbReference>
<dbReference type="InterPro" id="IPR004860">
    <property type="entry name" value="LAGLIDADG_dom"/>
</dbReference>
<evidence type="ECO:0000313" key="2">
    <source>
        <dbReference type="EMBL" id="QHQ73268.1"/>
    </source>
</evidence>
<keyword evidence="2" id="KW-0150">Chloroplast</keyword>
<dbReference type="GO" id="GO:0004519">
    <property type="term" value="F:endonuclease activity"/>
    <property type="evidence" value="ECO:0007669"/>
    <property type="project" value="UniProtKB-KW"/>
</dbReference>
<geneLocation type="chloroplast" evidence="2"/>
<keyword evidence="2" id="KW-0378">Hydrolase</keyword>
<name>A0A6B9VWX7_9CHLO</name>
<keyword evidence="2" id="KW-0540">Nuclease</keyword>
<gene>
    <name evidence="2" type="primary">ORF2</name>
</gene>
<reference evidence="2" key="1">
    <citation type="journal article" date="2019" name="BMC Genomics">
        <title>Promising prospects of nanopore sequencing for algal hologenomics and structural variation discovery.</title>
        <authorList>
            <person name="Sauvage T."/>
            <person name="Schmidt W.E."/>
            <person name="Yoon H.S."/>
            <person name="Paul V.J."/>
            <person name="Fredericq S."/>
        </authorList>
    </citation>
    <scope>NUCLEOTIDE SEQUENCE</scope>
</reference>
<dbReference type="Gene3D" id="3.10.28.10">
    <property type="entry name" value="Homing endonucleases"/>
    <property type="match status" value="2"/>
</dbReference>
<dbReference type="RefSeq" id="YP_009729356.1">
    <property type="nucleotide sequence ID" value="NC_045914.1"/>
</dbReference>
<organism evidence="2">
    <name type="scientific">Caulerpa ashmeadii</name>
    <dbReference type="NCBI Taxonomy" id="177078"/>
    <lineage>
        <taxon>Eukaryota</taxon>
        <taxon>Viridiplantae</taxon>
        <taxon>Chlorophyta</taxon>
        <taxon>core chlorophytes</taxon>
        <taxon>Ulvophyceae</taxon>
        <taxon>TCBD clade</taxon>
        <taxon>Bryopsidales</taxon>
        <taxon>Halimedineae</taxon>
        <taxon>Caulerpaceae</taxon>
        <taxon>Caulerpa</taxon>
    </lineage>
</organism>
<evidence type="ECO:0000259" key="1">
    <source>
        <dbReference type="Pfam" id="PF03161"/>
    </source>
</evidence>
<proteinExistence type="predicted"/>
<keyword evidence="2" id="KW-0934">Plastid</keyword>
<dbReference type="EMBL" id="MH745228">
    <property type="protein sequence ID" value="QHQ73268.1"/>
    <property type="molecule type" value="Genomic_DNA"/>
</dbReference>
<dbReference type="AlphaFoldDB" id="A0A6B9VWX7"/>
<sequence length="182" mass="22158">MTTDYQHLKLLFDTLDWTQVQKDIIFGTLLGDASLQTQNKGQTYRYKFCQSNIHREYFHHLIQELKPWMHKNSHFNRERNIWENETLAHTKWNVWNHIFYEKNKNSLRKKRVPKNKDLELYLTPRAIAYWFMDDGGLLASNSKGIVFYTQAFPTKEVKRLGEYLYHQYSLETWVKFNKKNQF</sequence>
<dbReference type="GeneID" id="44139503"/>